<evidence type="ECO:0000313" key="3">
    <source>
        <dbReference type="Proteomes" id="UP001160499"/>
    </source>
</evidence>
<evidence type="ECO:0000256" key="1">
    <source>
        <dbReference type="SAM" id="MobiDB-lite"/>
    </source>
</evidence>
<sequence>MRSGAAVIRGEAPRTADVRTTETRKGALPLS</sequence>
<evidence type="ECO:0000313" key="2">
    <source>
        <dbReference type="EMBL" id="MDH6222649.1"/>
    </source>
</evidence>
<dbReference type="EMBL" id="JARXVH010000039">
    <property type="protein sequence ID" value="MDH6222649.1"/>
    <property type="molecule type" value="Genomic_DNA"/>
</dbReference>
<name>A0ABT6M3G8_9ACTN</name>
<protein>
    <submittedName>
        <fullName evidence="2">Uncharacterized protein</fullName>
    </submittedName>
</protein>
<proteinExistence type="predicted"/>
<keyword evidence="3" id="KW-1185">Reference proteome</keyword>
<dbReference type="Proteomes" id="UP001160499">
    <property type="component" value="Unassembled WGS sequence"/>
</dbReference>
<accession>A0ABT6M3G8</accession>
<comment type="caution">
    <text evidence="2">The sequence shown here is derived from an EMBL/GenBank/DDBJ whole genome shotgun (WGS) entry which is preliminary data.</text>
</comment>
<feature type="region of interest" description="Disordered" evidence="1">
    <location>
        <begin position="1"/>
        <end position="31"/>
    </location>
</feature>
<gene>
    <name evidence="2" type="ORF">M2283_010001</name>
</gene>
<organism evidence="2 3">
    <name type="scientific">Streptomyces pseudovenezuelae</name>
    <dbReference type="NCBI Taxonomy" id="67350"/>
    <lineage>
        <taxon>Bacteria</taxon>
        <taxon>Bacillati</taxon>
        <taxon>Actinomycetota</taxon>
        <taxon>Actinomycetes</taxon>
        <taxon>Kitasatosporales</taxon>
        <taxon>Streptomycetaceae</taxon>
        <taxon>Streptomyces</taxon>
        <taxon>Streptomyces aurantiacus group</taxon>
    </lineage>
</organism>
<feature type="compositionally biased region" description="Basic and acidic residues" evidence="1">
    <location>
        <begin position="11"/>
        <end position="25"/>
    </location>
</feature>
<reference evidence="2 3" key="1">
    <citation type="submission" date="2023-04" db="EMBL/GenBank/DDBJ databases">
        <title>Forest soil microbial communities from Buena Vista Peninsula, Colon Province, Panama.</title>
        <authorList>
            <person name="Bouskill N."/>
        </authorList>
    </citation>
    <scope>NUCLEOTIDE SEQUENCE [LARGE SCALE GENOMIC DNA]</scope>
    <source>
        <strain evidence="2 3">GGS1</strain>
    </source>
</reference>